<feature type="region of interest" description="Disordered" evidence="1">
    <location>
        <begin position="1"/>
        <end position="41"/>
    </location>
</feature>
<dbReference type="EMBL" id="FNAI01000012">
    <property type="protein sequence ID" value="SDF07919.1"/>
    <property type="molecule type" value="Genomic_DNA"/>
</dbReference>
<keyword evidence="3" id="KW-1185">Reference proteome</keyword>
<name>A0A1G7I6E6_9SPHI</name>
<dbReference type="Proteomes" id="UP000199072">
    <property type="component" value="Unassembled WGS sequence"/>
</dbReference>
<gene>
    <name evidence="2" type="ORF">SAMN05216464_112158</name>
</gene>
<accession>A0A1G7I6E6</accession>
<organism evidence="2 3">
    <name type="scientific">Mucilaginibacter pineti</name>
    <dbReference type="NCBI Taxonomy" id="1391627"/>
    <lineage>
        <taxon>Bacteria</taxon>
        <taxon>Pseudomonadati</taxon>
        <taxon>Bacteroidota</taxon>
        <taxon>Sphingobacteriia</taxon>
        <taxon>Sphingobacteriales</taxon>
        <taxon>Sphingobacteriaceae</taxon>
        <taxon>Mucilaginibacter</taxon>
    </lineage>
</organism>
<proteinExistence type="predicted"/>
<sequence>METKEKVKGEAAKESHDPKALKQEKQPVSKAAVRPKRKPLL</sequence>
<dbReference type="AlphaFoldDB" id="A0A1G7I6E6"/>
<dbReference type="RefSeq" id="WP_262492973.1">
    <property type="nucleotide sequence ID" value="NZ_FNAI01000012.1"/>
</dbReference>
<protein>
    <submittedName>
        <fullName evidence="2">Uncharacterized protein</fullName>
    </submittedName>
</protein>
<reference evidence="2 3" key="1">
    <citation type="submission" date="2016-10" db="EMBL/GenBank/DDBJ databases">
        <authorList>
            <person name="de Groot N.N."/>
        </authorList>
    </citation>
    <scope>NUCLEOTIDE SEQUENCE [LARGE SCALE GENOMIC DNA]</scope>
    <source>
        <strain evidence="2 3">47C3B</strain>
    </source>
</reference>
<evidence type="ECO:0000313" key="3">
    <source>
        <dbReference type="Proteomes" id="UP000199072"/>
    </source>
</evidence>
<evidence type="ECO:0000256" key="1">
    <source>
        <dbReference type="SAM" id="MobiDB-lite"/>
    </source>
</evidence>
<evidence type="ECO:0000313" key="2">
    <source>
        <dbReference type="EMBL" id="SDF07919.1"/>
    </source>
</evidence>
<feature type="compositionally biased region" description="Basic and acidic residues" evidence="1">
    <location>
        <begin position="1"/>
        <end position="27"/>
    </location>
</feature>